<keyword evidence="2" id="KW-1185">Reference proteome</keyword>
<evidence type="ECO:0000313" key="1">
    <source>
        <dbReference type="EMBL" id="ESU26139.1"/>
    </source>
</evidence>
<name>A0ABP3A3H7_9FLAO</name>
<protein>
    <submittedName>
        <fullName evidence="1">Uncharacterized protein</fullName>
    </submittedName>
</protein>
<sequence length="40" mass="4994">MEEFRCKNKHFKTNSKRIDFQYVKRKLKRKSSVDKIVFET</sequence>
<dbReference type="Proteomes" id="UP000018234">
    <property type="component" value="Unassembled WGS sequence"/>
</dbReference>
<proteinExistence type="predicted"/>
<evidence type="ECO:0000313" key="2">
    <source>
        <dbReference type="Proteomes" id="UP000018234"/>
    </source>
</evidence>
<comment type="caution">
    <text evidence="1">The sequence shown here is derived from an EMBL/GenBank/DDBJ whole genome shotgun (WGS) entry which is preliminary data.</text>
</comment>
<gene>
    <name evidence="1" type="ORF">FSS13T_11260</name>
</gene>
<reference evidence="1 2" key="1">
    <citation type="submission" date="2013-08" db="EMBL/GenBank/DDBJ databases">
        <title>Flavobacterium saliperosum type strain genome sequencing.</title>
        <authorList>
            <person name="Lee K."/>
            <person name="Yi H."/>
            <person name="Park S."/>
            <person name="Chun J."/>
        </authorList>
    </citation>
    <scope>NUCLEOTIDE SEQUENCE [LARGE SCALE GENOMIC DNA]</scope>
    <source>
        <strain evidence="1 2">S13</strain>
    </source>
</reference>
<dbReference type="EMBL" id="AVFO01000022">
    <property type="protein sequence ID" value="ESU26139.1"/>
    <property type="molecule type" value="Genomic_DNA"/>
</dbReference>
<accession>A0ABP3A3H7</accession>
<organism evidence="1 2">
    <name type="scientific">Flavobacterium saliperosum S13</name>
    <dbReference type="NCBI Taxonomy" id="1341155"/>
    <lineage>
        <taxon>Bacteria</taxon>
        <taxon>Pseudomonadati</taxon>
        <taxon>Bacteroidota</taxon>
        <taxon>Flavobacteriia</taxon>
        <taxon>Flavobacteriales</taxon>
        <taxon>Flavobacteriaceae</taxon>
        <taxon>Flavobacterium</taxon>
    </lineage>
</organism>